<dbReference type="Pfam" id="PF10278">
    <property type="entry name" value="Med19"/>
    <property type="match status" value="1"/>
</dbReference>
<dbReference type="Ensembl" id="ENSCINT00000023481.2">
    <property type="protein sequence ID" value="ENSCINP00000023235.2"/>
    <property type="gene ID" value="ENSCING00000012455.2"/>
</dbReference>
<dbReference type="Proteomes" id="UP000008144">
    <property type="component" value="Chromosome 3"/>
</dbReference>
<organism evidence="7 8">
    <name type="scientific">Ciona intestinalis</name>
    <name type="common">Transparent sea squirt</name>
    <name type="synonym">Ascidia intestinalis</name>
    <dbReference type="NCBI Taxonomy" id="7719"/>
    <lineage>
        <taxon>Eukaryota</taxon>
        <taxon>Metazoa</taxon>
        <taxon>Chordata</taxon>
        <taxon>Tunicata</taxon>
        <taxon>Ascidiacea</taxon>
        <taxon>Phlebobranchia</taxon>
        <taxon>Cionidae</taxon>
        <taxon>Ciona</taxon>
    </lineage>
</organism>
<dbReference type="InterPro" id="IPR019403">
    <property type="entry name" value="Mediator_Med19_met"/>
</dbReference>
<proteinExistence type="inferred from homology"/>
<dbReference type="EMBL" id="EAAA01001781">
    <property type="status" value="NOT_ANNOTATED_CDS"/>
    <property type="molecule type" value="Genomic_DNA"/>
</dbReference>
<reference evidence="7" key="2">
    <citation type="journal article" date="2008" name="Genome Biol.">
        <title>Improved genome assembly and evidence-based global gene model set for the chordate Ciona intestinalis: new insight into intron and operon populations.</title>
        <authorList>
            <person name="Satou Y."/>
            <person name="Mineta K."/>
            <person name="Ogasawara M."/>
            <person name="Sasakura Y."/>
            <person name="Shoguchi E."/>
            <person name="Ueno K."/>
            <person name="Yamada L."/>
            <person name="Matsumoto J."/>
            <person name="Wasserscheid J."/>
            <person name="Dewar K."/>
            <person name="Wiley G.B."/>
            <person name="Macmil S.L."/>
            <person name="Roe B.A."/>
            <person name="Zeller R.W."/>
            <person name="Hastings K.E."/>
            <person name="Lemaire P."/>
            <person name="Lindquist E."/>
            <person name="Endo T."/>
            <person name="Hotta K."/>
            <person name="Inaba K."/>
        </authorList>
    </citation>
    <scope>NUCLEOTIDE SEQUENCE [LARGE SCALE GENOMIC DNA]</scope>
    <source>
        <strain evidence="7">wild type</strain>
    </source>
</reference>
<keyword evidence="6" id="KW-0010">Activator</keyword>
<evidence type="ECO:0000256" key="1">
    <source>
        <dbReference type="ARBA" id="ARBA00004123"/>
    </source>
</evidence>
<evidence type="ECO:0000256" key="3">
    <source>
        <dbReference type="ARBA" id="ARBA00023015"/>
    </source>
</evidence>
<reference evidence="8" key="1">
    <citation type="journal article" date="2002" name="Science">
        <title>The draft genome of Ciona intestinalis: insights into chordate and vertebrate origins.</title>
        <authorList>
            <person name="Dehal P."/>
            <person name="Satou Y."/>
            <person name="Campbell R.K."/>
            <person name="Chapman J."/>
            <person name="Degnan B."/>
            <person name="De Tomaso A."/>
            <person name="Davidson B."/>
            <person name="Di Gregorio A."/>
            <person name="Gelpke M."/>
            <person name="Goodstein D.M."/>
            <person name="Harafuji N."/>
            <person name="Hastings K.E."/>
            <person name="Ho I."/>
            <person name="Hotta K."/>
            <person name="Huang W."/>
            <person name="Kawashima T."/>
            <person name="Lemaire P."/>
            <person name="Martinez D."/>
            <person name="Meinertzhagen I.A."/>
            <person name="Necula S."/>
            <person name="Nonaka M."/>
            <person name="Putnam N."/>
            <person name="Rash S."/>
            <person name="Saiga H."/>
            <person name="Satake M."/>
            <person name="Terry A."/>
            <person name="Yamada L."/>
            <person name="Wang H.G."/>
            <person name="Awazu S."/>
            <person name="Azumi K."/>
            <person name="Boore J."/>
            <person name="Branno M."/>
            <person name="Chin-Bow S."/>
            <person name="DeSantis R."/>
            <person name="Doyle S."/>
            <person name="Francino P."/>
            <person name="Keys D.N."/>
            <person name="Haga S."/>
            <person name="Hayashi H."/>
            <person name="Hino K."/>
            <person name="Imai K.S."/>
            <person name="Inaba K."/>
            <person name="Kano S."/>
            <person name="Kobayashi K."/>
            <person name="Kobayashi M."/>
            <person name="Lee B.I."/>
            <person name="Makabe K.W."/>
            <person name="Manohar C."/>
            <person name="Matassi G."/>
            <person name="Medina M."/>
            <person name="Mochizuki Y."/>
            <person name="Mount S."/>
            <person name="Morishita T."/>
            <person name="Miura S."/>
            <person name="Nakayama A."/>
            <person name="Nishizaka S."/>
            <person name="Nomoto H."/>
            <person name="Ohta F."/>
            <person name="Oishi K."/>
            <person name="Rigoutsos I."/>
            <person name="Sano M."/>
            <person name="Sasaki A."/>
            <person name="Sasakura Y."/>
            <person name="Shoguchi E."/>
            <person name="Shin-i T."/>
            <person name="Spagnuolo A."/>
            <person name="Stainier D."/>
            <person name="Suzuki M.M."/>
            <person name="Tassy O."/>
            <person name="Takatori N."/>
            <person name="Tokuoka M."/>
            <person name="Yagi K."/>
            <person name="Yoshizaki F."/>
            <person name="Wada S."/>
            <person name="Zhang C."/>
            <person name="Hyatt P.D."/>
            <person name="Larimer F."/>
            <person name="Detter C."/>
            <person name="Doggett N."/>
            <person name="Glavina T."/>
            <person name="Hawkins T."/>
            <person name="Richardson P."/>
            <person name="Lucas S."/>
            <person name="Kohara Y."/>
            <person name="Levine M."/>
            <person name="Satoh N."/>
            <person name="Rokhsar D.S."/>
        </authorList>
    </citation>
    <scope>NUCLEOTIDE SEQUENCE [LARGE SCALE GENOMIC DNA]</scope>
</reference>
<keyword evidence="3 6" id="KW-0805">Transcription regulation</keyword>
<dbReference type="AlphaFoldDB" id="F6UUC9"/>
<dbReference type="GeneTree" id="ENSGT00390000001774"/>
<evidence type="ECO:0000313" key="8">
    <source>
        <dbReference type="Proteomes" id="UP000008144"/>
    </source>
</evidence>
<evidence type="ECO:0000256" key="2">
    <source>
        <dbReference type="ARBA" id="ARBA00009259"/>
    </source>
</evidence>
<reference evidence="7" key="4">
    <citation type="submission" date="2025-09" db="UniProtKB">
        <authorList>
            <consortium name="Ensembl"/>
        </authorList>
    </citation>
    <scope>IDENTIFICATION</scope>
</reference>
<dbReference type="STRING" id="7719.ENSCINP00000023235"/>
<keyword evidence="5 6" id="KW-0539">Nucleus</keyword>
<gene>
    <name evidence="6" type="primary">MED19</name>
</gene>
<dbReference type="GO" id="GO:0016592">
    <property type="term" value="C:mediator complex"/>
    <property type="evidence" value="ECO:0007669"/>
    <property type="project" value="InterPro"/>
</dbReference>
<evidence type="ECO:0000256" key="5">
    <source>
        <dbReference type="ARBA" id="ARBA00023242"/>
    </source>
</evidence>
<comment type="similarity">
    <text evidence="2 6">Belongs to the Mediator complex subunit 19 family.</text>
</comment>
<dbReference type="GO" id="GO:0006357">
    <property type="term" value="P:regulation of transcription by RNA polymerase II"/>
    <property type="evidence" value="ECO:0007669"/>
    <property type="project" value="InterPro"/>
</dbReference>
<evidence type="ECO:0000256" key="4">
    <source>
        <dbReference type="ARBA" id="ARBA00023163"/>
    </source>
</evidence>
<name>F6UUC9_CIOIN</name>
<protein>
    <recommendedName>
        <fullName evidence="6">Mediator of RNA polymerase II transcription subunit 19</fullName>
    </recommendedName>
    <alternativeName>
        <fullName evidence="6">Mediator complex subunit 19</fullName>
    </alternativeName>
</protein>
<keyword evidence="8" id="KW-1185">Reference proteome</keyword>
<dbReference type="PANTHER" id="PTHR22536">
    <property type="entry name" value="LUNG CANCER METASTASIS-RELATED LCMR1 PROTEIN"/>
    <property type="match status" value="1"/>
</dbReference>
<dbReference type="InParanoid" id="F6UUC9"/>
<evidence type="ECO:0000256" key="6">
    <source>
        <dbReference type="RuleBase" id="RU364151"/>
    </source>
</evidence>
<dbReference type="HOGENOM" id="CLU_1964456_0_0_1"/>
<reference evidence="7" key="3">
    <citation type="submission" date="2025-08" db="UniProtKB">
        <authorList>
            <consortium name="Ensembl"/>
        </authorList>
    </citation>
    <scope>IDENTIFICATION</scope>
</reference>
<evidence type="ECO:0000313" key="7">
    <source>
        <dbReference type="Ensembl" id="ENSCINP00000023235.2"/>
    </source>
</evidence>
<comment type="subunit">
    <text evidence="6">Component of the Mediator complex.</text>
</comment>
<dbReference type="PANTHER" id="PTHR22536:SF1">
    <property type="entry name" value="MEDIATOR OF RNA POLYMERASE II TRANSCRIPTION SUBUNIT 19"/>
    <property type="match status" value="1"/>
</dbReference>
<dbReference type="GO" id="GO:0003712">
    <property type="term" value="F:transcription coregulator activity"/>
    <property type="evidence" value="ECO:0007669"/>
    <property type="project" value="InterPro"/>
</dbReference>
<accession>F6UUC9</accession>
<keyword evidence="4 6" id="KW-0804">Transcription</keyword>
<comment type="function">
    <text evidence="6">Component of the Mediator complex, a coactivator involved in the regulated transcription of nearly all RNA polymerase II-dependent genes. Mediator functions as a bridge to convey information from gene-specific regulatory proteins to the basal RNA polymerase II transcription machinery. Mediator is recruited to promoters by direct interactions with regulatory proteins and serves as a scaffold for the assembly of a functional preinitiation complex with RNA polymerase II and the general transcription factors.</text>
</comment>
<sequence length="128" mass="13701">MMEFPNSNFHFDQTQTLLDSNTANFGTNHDIVKSTHSSSLYLLKPLPPPAQVTGSTNLLAHFGLESTYNKFCGKKLKETLSSFLPHLPGVTDGPAASNGSSLRSVIDKPPIVGSKEIQPLSSGVLMSA</sequence>
<comment type="subcellular location">
    <subcellularLocation>
        <location evidence="1 6">Nucleus</location>
    </subcellularLocation>
</comment>